<comment type="caution">
    <text evidence="6">The sequence shown here is derived from an EMBL/GenBank/DDBJ whole genome shotgun (WGS) entry which is preliminary data.</text>
</comment>
<feature type="transmembrane region" description="Helical" evidence="3">
    <location>
        <begin position="630"/>
        <end position="649"/>
    </location>
</feature>
<dbReference type="SUPFAM" id="SSF52058">
    <property type="entry name" value="L domain-like"/>
    <property type="match status" value="1"/>
</dbReference>
<dbReference type="PROSITE" id="PS51450">
    <property type="entry name" value="LRR"/>
    <property type="match status" value="1"/>
</dbReference>
<dbReference type="Pfam" id="PF18981">
    <property type="entry name" value="InlK_D3"/>
    <property type="match status" value="2"/>
</dbReference>
<keyword evidence="2" id="KW-0677">Repeat</keyword>
<dbReference type="InterPro" id="IPR044056">
    <property type="entry name" value="InlI_Ig-like"/>
</dbReference>
<dbReference type="Gene3D" id="3.80.10.10">
    <property type="entry name" value="Ribonuclease Inhibitor"/>
    <property type="match status" value="1"/>
</dbReference>
<evidence type="ECO:0000256" key="3">
    <source>
        <dbReference type="SAM" id="Phobius"/>
    </source>
</evidence>
<accession>A0A7X0TM48</accession>
<evidence type="ECO:0000259" key="5">
    <source>
        <dbReference type="Pfam" id="PF22122"/>
    </source>
</evidence>
<evidence type="ECO:0000259" key="4">
    <source>
        <dbReference type="Pfam" id="PF18981"/>
    </source>
</evidence>
<dbReference type="InterPro" id="IPR001611">
    <property type="entry name" value="Leu-rich_rpt"/>
</dbReference>
<dbReference type="PANTHER" id="PTHR46652:SF3">
    <property type="entry name" value="LEUCINE-RICH REPEAT-CONTAINING PROTEIN 9"/>
    <property type="match status" value="1"/>
</dbReference>
<gene>
    <name evidence="6" type="ORF">HB759_07285</name>
</gene>
<feature type="domain" description="Internalin K" evidence="5">
    <location>
        <begin position="235"/>
        <end position="348"/>
    </location>
</feature>
<dbReference type="Proteomes" id="UP000532866">
    <property type="component" value="Unassembled WGS sequence"/>
</dbReference>
<reference evidence="6 7" key="1">
    <citation type="submission" date="2020-03" db="EMBL/GenBank/DDBJ databases">
        <title>Soil Listeria distribution.</title>
        <authorList>
            <person name="Liao J."/>
            <person name="Wiedmann M."/>
        </authorList>
    </citation>
    <scope>NUCLEOTIDE SEQUENCE [LARGE SCALE GENOMIC DNA]</scope>
    <source>
        <strain evidence="6 7">FSL L7-1833</strain>
    </source>
</reference>
<keyword evidence="1" id="KW-0433">Leucine-rich repeat</keyword>
<keyword evidence="3" id="KW-1133">Transmembrane helix</keyword>
<evidence type="ECO:0000256" key="2">
    <source>
        <dbReference type="ARBA" id="ARBA00022737"/>
    </source>
</evidence>
<dbReference type="RefSeq" id="WP_221639497.1">
    <property type="nucleotide sequence ID" value="NZ_JAARNB010000003.1"/>
</dbReference>
<dbReference type="InterPro" id="IPR013783">
    <property type="entry name" value="Ig-like_fold"/>
</dbReference>
<dbReference type="InterPro" id="IPR054360">
    <property type="entry name" value="InlK_D2"/>
</dbReference>
<feature type="domain" description="Internalin I Ig-like" evidence="4">
    <location>
        <begin position="353"/>
        <end position="426"/>
    </location>
</feature>
<keyword evidence="3" id="KW-0472">Membrane</keyword>
<organism evidence="6 7">
    <name type="scientific">Listeria booriae</name>
    <dbReference type="NCBI Taxonomy" id="1552123"/>
    <lineage>
        <taxon>Bacteria</taxon>
        <taxon>Bacillati</taxon>
        <taxon>Bacillota</taxon>
        <taxon>Bacilli</taxon>
        <taxon>Bacillales</taxon>
        <taxon>Listeriaceae</taxon>
        <taxon>Listeria</taxon>
    </lineage>
</organism>
<dbReference type="AlphaFoldDB" id="A0A7X0TM48"/>
<keyword evidence="3" id="KW-0812">Transmembrane</keyword>
<dbReference type="NCBIfam" id="NF033932">
    <property type="entry name" value="LapB_rpt_80"/>
    <property type="match status" value="2"/>
</dbReference>
<dbReference type="InterPro" id="IPR032675">
    <property type="entry name" value="LRR_dom_sf"/>
</dbReference>
<protein>
    <submittedName>
        <fullName evidence="6">LapB repeat-containing protein</fullName>
    </submittedName>
</protein>
<proteinExistence type="predicted"/>
<sequence>MTPVLPKIIKTTICLAVLTVPFAQQHTNVIATASVTASQDNVAIPDDALRAYLNGRLGQASDATITEAQMDSFTTISLQNLAVTDLTGLEYAHNVTRFSCTAPKFTNFDVLTKLTKLDYLSISGSQVTSEMIPDLSPLTNLNSLDLSRSKLTNEIIPKINNLPNLESINLSYNNKITDIMALQALPKLNDLNIQFCGVADYHGIENFSVLKYLTATGQNVGYGVPINTTIKSSALRYDEEAQTLYVPFSLMTGRTVNFDDFVPNFTTSTADTDTNLVLNEKTVAGDRMTITTDGLTVSGVTKADFENLDKMTYNARVDMPVGSYAAPSHMVANNYKISAPMYKHSFAIEHSLTITADDAIKYIQNEPLTEEQFLQDIGAVTDDGTAVSSDFADVVDFGAPGVYVVTLNAENSVGLKATPVQVEVTILQKPVITATDKISYAKDASKTETEFLADIAAATTDGSAITSDFADTVDFTTPGDYTVTLHAESADGVKAEAVQIVVTVEAAEEPVDPVDPVDPIDPIDPVDPVDPVNPVNPVDPIDPVDPVNPVNPVNPVDPVDPMNPVDPVDPINPTNPVIPVDSVPTFDDVIIGSGSDPMFVIPAGMNVTDPVAQQNATSSKTQLPKTGDSLPFENIILGGLFIGASFLFLRRKKLMQR</sequence>
<evidence type="ECO:0000313" key="6">
    <source>
        <dbReference type="EMBL" id="MBC1331736.1"/>
    </source>
</evidence>
<feature type="domain" description="Internalin I Ig-like" evidence="4">
    <location>
        <begin position="430"/>
        <end position="504"/>
    </location>
</feature>
<name>A0A7X0TM48_9LIST</name>
<dbReference type="InterPro" id="IPR050836">
    <property type="entry name" value="SDS22/Internalin_LRR"/>
</dbReference>
<dbReference type="PANTHER" id="PTHR46652">
    <property type="entry name" value="LEUCINE-RICH REPEAT AND IQ DOMAIN-CONTAINING PROTEIN 1-RELATED"/>
    <property type="match status" value="1"/>
</dbReference>
<dbReference type="EMBL" id="JAAROL010000002">
    <property type="protein sequence ID" value="MBC1331736.1"/>
    <property type="molecule type" value="Genomic_DNA"/>
</dbReference>
<dbReference type="Pfam" id="PF22122">
    <property type="entry name" value="InlK_D2"/>
    <property type="match status" value="1"/>
</dbReference>
<dbReference type="Gene3D" id="2.60.40.3890">
    <property type="match status" value="1"/>
</dbReference>
<evidence type="ECO:0000256" key="1">
    <source>
        <dbReference type="ARBA" id="ARBA00022614"/>
    </source>
</evidence>
<dbReference type="NCBIfam" id="TIGR01167">
    <property type="entry name" value="LPXTG_anchor"/>
    <property type="match status" value="1"/>
</dbReference>
<evidence type="ECO:0000313" key="7">
    <source>
        <dbReference type="Proteomes" id="UP000532866"/>
    </source>
</evidence>
<dbReference type="Gene3D" id="2.60.40.10">
    <property type="entry name" value="Immunoglobulins"/>
    <property type="match status" value="2"/>
</dbReference>